<evidence type="ECO:0000259" key="1">
    <source>
        <dbReference type="Pfam" id="PF16289"/>
    </source>
</evidence>
<accession>A0A2V4C1Q5</accession>
<dbReference type="AlphaFoldDB" id="A0A2V4C1Q5"/>
<dbReference type="InterPro" id="IPR029060">
    <property type="entry name" value="PIN-like_dom_sf"/>
</dbReference>
<dbReference type="OrthoDB" id="8685584at2"/>
<dbReference type="Proteomes" id="UP000247681">
    <property type="component" value="Unassembled WGS sequence"/>
</dbReference>
<gene>
    <name evidence="2" type="ORF">DMB68_11180</name>
</gene>
<keyword evidence="3" id="KW-1185">Reference proteome</keyword>
<dbReference type="RefSeq" id="WP_110346752.1">
    <property type="nucleotide sequence ID" value="NZ_QJHL01000002.1"/>
</dbReference>
<dbReference type="InterPro" id="IPR032557">
    <property type="entry name" value="DUF4935"/>
</dbReference>
<proteinExistence type="predicted"/>
<evidence type="ECO:0000313" key="3">
    <source>
        <dbReference type="Proteomes" id="UP000247681"/>
    </source>
</evidence>
<comment type="caution">
    <text evidence="2">The sequence shown here is derived from an EMBL/GenBank/DDBJ whole genome shotgun (WGS) entry which is preliminary data.</text>
</comment>
<name>A0A2V4C1Q5_9FLAO</name>
<reference evidence="2 3" key="1">
    <citation type="submission" date="2018-05" db="EMBL/GenBank/DDBJ databases">
        <title>Flavobacterium sp. strain IMCC34758, incomplete genome.</title>
        <authorList>
            <person name="Joung Y."/>
        </authorList>
    </citation>
    <scope>NUCLEOTIDE SEQUENCE [LARGE SCALE GENOMIC DNA]</scope>
    <source>
        <strain evidence="2 3">IMCC34758</strain>
    </source>
</reference>
<dbReference type="SUPFAM" id="SSF88723">
    <property type="entry name" value="PIN domain-like"/>
    <property type="match status" value="1"/>
</dbReference>
<sequence>MTYLMIDTCVWLDLAKTSKYEKLVNLLDQLVEDWEVSLIIPEIVLSEFQNNKDRIVSDAGKNLSSYFEKVRDIIFDFGEEKNKKIIMAHLDEFTSKIPNYGESVLNSLQKIEKLFSQAEIIKTTDEILLKASKRALHKKAPFHLSKNSIGDAIIIESYIEYIIQNEPQDCKFMFVTHNKNDFSLTNGNHKIPHKDIADFFDSTKSFYFINLIDALNEINAELVLNIQEDNYWKSEPRNLTEISEVSNELERKIWYNRHQILANKIKTGKVKIIDIKDYSSQNHNTTIVDIIWETAIKGAKTIEEKYGKENLIWDDFEWGMINGKLSALRWVSGEEWDFLDT</sequence>
<organism evidence="2 3">
    <name type="scientific">Flavobacterium hydrophilum</name>
    <dbReference type="NCBI Taxonomy" id="2211445"/>
    <lineage>
        <taxon>Bacteria</taxon>
        <taxon>Pseudomonadati</taxon>
        <taxon>Bacteroidota</taxon>
        <taxon>Flavobacteriia</taxon>
        <taxon>Flavobacteriales</taxon>
        <taxon>Flavobacteriaceae</taxon>
        <taxon>Flavobacterium</taxon>
    </lineage>
</organism>
<dbReference type="Pfam" id="PF16289">
    <property type="entry name" value="PIN_12"/>
    <property type="match status" value="1"/>
</dbReference>
<evidence type="ECO:0000313" key="2">
    <source>
        <dbReference type="EMBL" id="PXY45246.1"/>
    </source>
</evidence>
<dbReference type="EMBL" id="QJHL01000002">
    <property type="protein sequence ID" value="PXY45246.1"/>
    <property type="molecule type" value="Genomic_DNA"/>
</dbReference>
<feature type="domain" description="DUF4935" evidence="1">
    <location>
        <begin position="4"/>
        <end position="182"/>
    </location>
</feature>
<protein>
    <recommendedName>
        <fullName evidence="1">DUF4935 domain-containing protein</fullName>
    </recommendedName>
</protein>